<dbReference type="SUPFAM" id="SSF51735">
    <property type="entry name" value="NAD(P)-binding Rossmann-fold domains"/>
    <property type="match status" value="1"/>
</dbReference>
<keyword evidence="2" id="KW-1185">Reference proteome</keyword>
<proteinExistence type="predicted"/>
<evidence type="ECO:0000313" key="1">
    <source>
        <dbReference type="EMBL" id="MYM68244.1"/>
    </source>
</evidence>
<name>A0A7X4KCD6_9BURK</name>
<gene>
    <name evidence="1" type="ORF">GTP45_15595</name>
</gene>
<organism evidence="1 2">
    <name type="scientific">Duganella rivi</name>
    <dbReference type="NCBI Taxonomy" id="2666083"/>
    <lineage>
        <taxon>Bacteria</taxon>
        <taxon>Pseudomonadati</taxon>
        <taxon>Pseudomonadota</taxon>
        <taxon>Betaproteobacteria</taxon>
        <taxon>Burkholderiales</taxon>
        <taxon>Oxalobacteraceae</taxon>
        <taxon>Telluria group</taxon>
        <taxon>Duganella</taxon>
    </lineage>
</organism>
<sequence length="112" mass="12527">MNTQLSERFSIQQTVDERTGGAARCCRLGRPAKPEEVADLIAFLASPRAASISGPEHRIDGRAVSTFRSWEVMGIACESYADNRPRFFVAERCKVFPYGHAKAEHDEPFLHC</sequence>
<evidence type="ECO:0008006" key="3">
    <source>
        <dbReference type="Google" id="ProtNLM"/>
    </source>
</evidence>
<reference evidence="1 2" key="1">
    <citation type="submission" date="2019-12" db="EMBL/GenBank/DDBJ databases">
        <title>Novel species isolated from a subtropical stream in China.</title>
        <authorList>
            <person name="Lu H."/>
        </authorList>
    </citation>
    <scope>NUCLEOTIDE SEQUENCE [LARGE SCALE GENOMIC DNA]</scope>
    <source>
        <strain evidence="1 2">FT55W</strain>
    </source>
</reference>
<dbReference type="InterPro" id="IPR036291">
    <property type="entry name" value="NAD(P)-bd_dom_sf"/>
</dbReference>
<dbReference type="EMBL" id="WWCK01000004">
    <property type="protein sequence ID" value="MYM68244.1"/>
    <property type="molecule type" value="Genomic_DNA"/>
</dbReference>
<dbReference type="Proteomes" id="UP000450012">
    <property type="component" value="Unassembled WGS sequence"/>
</dbReference>
<dbReference type="AlphaFoldDB" id="A0A7X4KCD6"/>
<evidence type="ECO:0000313" key="2">
    <source>
        <dbReference type="Proteomes" id="UP000450012"/>
    </source>
</evidence>
<accession>A0A7X4KCD6</accession>
<comment type="caution">
    <text evidence="1">The sequence shown here is derived from an EMBL/GenBank/DDBJ whole genome shotgun (WGS) entry which is preliminary data.</text>
</comment>
<dbReference type="Gene3D" id="3.40.50.720">
    <property type="entry name" value="NAD(P)-binding Rossmann-like Domain"/>
    <property type="match status" value="1"/>
</dbReference>
<protein>
    <recommendedName>
        <fullName evidence="3">SDR family oxidoreductase</fullName>
    </recommendedName>
</protein>